<dbReference type="GeneID" id="9580274"/>
<protein>
    <submittedName>
        <fullName evidence="2">Uncharacterized protein</fullName>
    </submittedName>
</protein>
<name>D4D1W4_TRIVH</name>
<dbReference type="RefSeq" id="XP_003024784.1">
    <property type="nucleotide sequence ID" value="XM_003024738.1"/>
</dbReference>
<reference evidence="3" key="1">
    <citation type="journal article" date="2011" name="Genome Biol.">
        <title>Comparative and functional genomics provide insights into the pathogenicity of dermatophytic fungi.</title>
        <authorList>
            <person name="Burmester A."/>
            <person name="Shelest E."/>
            <person name="Gloeckner G."/>
            <person name="Heddergott C."/>
            <person name="Schindler S."/>
            <person name="Staib P."/>
            <person name="Heidel A."/>
            <person name="Felder M."/>
            <person name="Petzold A."/>
            <person name="Szafranski K."/>
            <person name="Feuermann M."/>
            <person name="Pedruzzi I."/>
            <person name="Priebe S."/>
            <person name="Groth M."/>
            <person name="Winkler R."/>
            <person name="Li W."/>
            <person name="Kniemeyer O."/>
            <person name="Schroeckh V."/>
            <person name="Hertweck C."/>
            <person name="Hube B."/>
            <person name="White T.C."/>
            <person name="Platzer M."/>
            <person name="Guthke R."/>
            <person name="Heitman J."/>
            <person name="Woestemeyer J."/>
            <person name="Zipfel P.F."/>
            <person name="Monod M."/>
            <person name="Brakhage A.A."/>
        </authorList>
    </citation>
    <scope>NUCLEOTIDE SEQUENCE [LARGE SCALE GENOMIC DNA]</scope>
    <source>
        <strain evidence="3">HKI 0517</strain>
    </source>
</reference>
<dbReference type="HOGENOM" id="CLU_1373099_0_0_1"/>
<sequence length="199" mass="22086">MAGTLELSLERRPSKFYPPSYISHAHTQTKTAQQPDGPTGRQADRQTGRQWESQTSPPCLRRSCSGPAGADAEEVKGKKNNPNRHCGKTNQATEEKIESTDVHSWILVDWSVADREDGKEYSNNSRRRKESNKEIKITKTGHRWLAARRAEKGKTLADAIKIDTSIIHLHAVTLVLLPSCCLLSYASSASYATSDPCPQ</sequence>
<feature type="compositionally biased region" description="Polar residues" evidence="1">
    <location>
        <begin position="48"/>
        <end position="57"/>
    </location>
</feature>
<evidence type="ECO:0000313" key="2">
    <source>
        <dbReference type="EMBL" id="EFE44173.1"/>
    </source>
</evidence>
<evidence type="ECO:0000256" key="1">
    <source>
        <dbReference type="SAM" id="MobiDB-lite"/>
    </source>
</evidence>
<proteinExistence type="predicted"/>
<feature type="compositionally biased region" description="Polar residues" evidence="1">
    <location>
        <begin position="25"/>
        <end position="36"/>
    </location>
</feature>
<gene>
    <name evidence="2" type="ORF">TRV_01066</name>
</gene>
<feature type="compositionally biased region" description="Basic residues" evidence="1">
    <location>
        <begin position="78"/>
        <end position="87"/>
    </location>
</feature>
<feature type="region of interest" description="Disordered" evidence="1">
    <location>
        <begin position="1"/>
        <end position="95"/>
    </location>
</feature>
<accession>D4D1W4</accession>
<comment type="caution">
    <text evidence="2">The sequence shown here is derived from an EMBL/GenBank/DDBJ whole genome shotgun (WGS) entry which is preliminary data.</text>
</comment>
<dbReference type="KEGG" id="tve:TRV_01066"/>
<organism evidence="2 3">
    <name type="scientific">Trichophyton verrucosum (strain HKI 0517)</name>
    <dbReference type="NCBI Taxonomy" id="663202"/>
    <lineage>
        <taxon>Eukaryota</taxon>
        <taxon>Fungi</taxon>
        <taxon>Dikarya</taxon>
        <taxon>Ascomycota</taxon>
        <taxon>Pezizomycotina</taxon>
        <taxon>Eurotiomycetes</taxon>
        <taxon>Eurotiomycetidae</taxon>
        <taxon>Onygenales</taxon>
        <taxon>Arthrodermataceae</taxon>
        <taxon>Trichophyton</taxon>
    </lineage>
</organism>
<keyword evidence="3" id="KW-1185">Reference proteome</keyword>
<dbReference type="EMBL" id="ACYE01000060">
    <property type="protein sequence ID" value="EFE44173.1"/>
    <property type="molecule type" value="Genomic_DNA"/>
</dbReference>
<dbReference type="AlphaFoldDB" id="D4D1W4"/>
<dbReference type="Proteomes" id="UP000008383">
    <property type="component" value="Unassembled WGS sequence"/>
</dbReference>
<evidence type="ECO:0000313" key="3">
    <source>
        <dbReference type="Proteomes" id="UP000008383"/>
    </source>
</evidence>